<dbReference type="AlphaFoldDB" id="E4ZJH4"/>
<evidence type="ECO:0000256" key="1">
    <source>
        <dbReference type="SAM" id="MobiDB-lite"/>
    </source>
</evidence>
<dbReference type="HOGENOM" id="CLU_1917420_0_0_1"/>
<dbReference type="Proteomes" id="UP000002668">
    <property type="component" value="Genome"/>
</dbReference>
<feature type="compositionally biased region" description="Basic residues" evidence="1">
    <location>
        <begin position="91"/>
        <end position="106"/>
    </location>
</feature>
<reference evidence="3" key="1">
    <citation type="journal article" date="2011" name="Nat. Commun.">
        <title>Effector diversification within compartments of the Leptosphaeria maculans genome affected by Repeat-Induced Point mutations.</title>
        <authorList>
            <person name="Rouxel T."/>
            <person name="Grandaubert J."/>
            <person name="Hane J.K."/>
            <person name="Hoede C."/>
            <person name="van de Wouw A.P."/>
            <person name="Couloux A."/>
            <person name="Dominguez V."/>
            <person name="Anthouard V."/>
            <person name="Bally P."/>
            <person name="Bourras S."/>
            <person name="Cozijnsen A.J."/>
            <person name="Ciuffetti L.M."/>
            <person name="Degrave A."/>
            <person name="Dilmaghani A."/>
            <person name="Duret L."/>
            <person name="Fudal I."/>
            <person name="Goodwin S.B."/>
            <person name="Gout L."/>
            <person name="Glaser N."/>
            <person name="Linglin J."/>
            <person name="Kema G.H.J."/>
            <person name="Lapalu N."/>
            <person name="Lawrence C.B."/>
            <person name="May K."/>
            <person name="Meyer M."/>
            <person name="Ollivier B."/>
            <person name="Poulain J."/>
            <person name="Schoch C.L."/>
            <person name="Simon A."/>
            <person name="Spatafora J.W."/>
            <person name="Stachowiak A."/>
            <person name="Turgeon B.G."/>
            <person name="Tyler B.M."/>
            <person name="Vincent D."/>
            <person name="Weissenbach J."/>
            <person name="Amselem J."/>
            <person name="Quesneville H."/>
            <person name="Oliver R.P."/>
            <person name="Wincker P."/>
            <person name="Balesdent M.-H."/>
            <person name="Howlett B.J."/>
        </authorList>
    </citation>
    <scope>NUCLEOTIDE SEQUENCE [LARGE SCALE GENOMIC DNA]</scope>
    <source>
        <strain evidence="3">JN3 / isolate v23.1.3 / race Av1-4-5-6-7-8</strain>
    </source>
</reference>
<organism evidence="3">
    <name type="scientific">Leptosphaeria maculans (strain JN3 / isolate v23.1.3 / race Av1-4-5-6-7-8)</name>
    <name type="common">Blackleg fungus</name>
    <name type="synonym">Phoma lingam</name>
    <dbReference type="NCBI Taxonomy" id="985895"/>
    <lineage>
        <taxon>Eukaryota</taxon>
        <taxon>Fungi</taxon>
        <taxon>Dikarya</taxon>
        <taxon>Ascomycota</taxon>
        <taxon>Pezizomycotina</taxon>
        <taxon>Dothideomycetes</taxon>
        <taxon>Pleosporomycetidae</taxon>
        <taxon>Pleosporales</taxon>
        <taxon>Pleosporineae</taxon>
        <taxon>Leptosphaeriaceae</taxon>
        <taxon>Plenodomus</taxon>
        <taxon>Plenodomus lingam/Leptosphaeria maculans species complex</taxon>
    </lineage>
</organism>
<name>E4ZJH4_LEPMJ</name>
<proteinExistence type="predicted"/>
<gene>
    <name evidence="2" type="ORF">LEMA_P072730.1</name>
</gene>
<dbReference type="InParanoid" id="E4ZJH4"/>
<feature type="compositionally biased region" description="Gly residues" evidence="1">
    <location>
        <begin position="118"/>
        <end position="132"/>
    </location>
</feature>
<evidence type="ECO:0000313" key="2">
    <source>
        <dbReference type="EMBL" id="CBX91765.1"/>
    </source>
</evidence>
<feature type="region of interest" description="Disordered" evidence="1">
    <location>
        <begin position="57"/>
        <end position="132"/>
    </location>
</feature>
<feature type="compositionally biased region" description="Low complexity" evidence="1">
    <location>
        <begin position="80"/>
        <end position="90"/>
    </location>
</feature>
<dbReference type="VEuPathDB" id="FungiDB:LEMA_P072730.1"/>
<dbReference type="EMBL" id="FP929072">
    <property type="protein sequence ID" value="CBX91765.1"/>
    <property type="molecule type" value="Genomic_DNA"/>
</dbReference>
<accession>E4ZJH4</accession>
<sequence length="132" mass="14895">MDMDRGVVVVIMAKRSMRVETVWRVWPPCWGFCNDSLSRHASLQQNHEGENAMAKIRYIGDEAKPTHQPLTPRPAPPSSPAQARPADAPRARPRAPAARRPRRRARESRARQSRGWWRGWGPGRPCGSRLGG</sequence>
<keyword evidence="3" id="KW-1185">Reference proteome</keyword>
<protein>
    <submittedName>
        <fullName evidence="2">Predicted protein</fullName>
    </submittedName>
</protein>
<evidence type="ECO:0000313" key="3">
    <source>
        <dbReference type="Proteomes" id="UP000002668"/>
    </source>
</evidence>